<dbReference type="PANTHER" id="PTHR23043">
    <property type="entry name" value="HYPOXIA-INDUCIBLE FACTOR 1 ALPHA"/>
    <property type="match status" value="1"/>
</dbReference>
<dbReference type="InterPro" id="IPR035965">
    <property type="entry name" value="PAS-like_dom_sf"/>
</dbReference>
<keyword evidence="2" id="KW-0677">Repeat</keyword>
<dbReference type="InterPro" id="IPR013655">
    <property type="entry name" value="PAS_fold_3"/>
</dbReference>
<keyword evidence="10" id="KW-1185">Reference proteome</keyword>
<dbReference type="Pfam" id="PF11413">
    <property type="entry name" value="HIF-1"/>
    <property type="match status" value="1"/>
</dbReference>
<name>A0ABQ8M190_LABRO</name>
<keyword evidence="5" id="KW-0804">Transcription</keyword>
<comment type="subcellular location">
    <subcellularLocation>
        <location evidence="1">Nucleus</location>
    </subcellularLocation>
</comment>
<dbReference type="Pfam" id="PF08447">
    <property type="entry name" value="PAS_3"/>
    <property type="match status" value="1"/>
</dbReference>
<dbReference type="SMART" id="SM00091">
    <property type="entry name" value="PAS"/>
    <property type="match status" value="2"/>
</dbReference>
<dbReference type="NCBIfam" id="TIGR00229">
    <property type="entry name" value="sensory_box"/>
    <property type="match status" value="1"/>
</dbReference>
<feature type="domain" description="PAS" evidence="8">
    <location>
        <begin position="28"/>
        <end position="82"/>
    </location>
</feature>
<dbReference type="Pfam" id="PF00989">
    <property type="entry name" value="PAS"/>
    <property type="match status" value="1"/>
</dbReference>
<evidence type="ECO:0000256" key="7">
    <source>
        <dbReference type="SAM" id="MobiDB-lite"/>
    </source>
</evidence>
<dbReference type="SUPFAM" id="SSF55785">
    <property type="entry name" value="PYP-like sensor domain (PAS domain)"/>
    <property type="match status" value="2"/>
</dbReference>
<proteinExistence type="predicted"/>
<evidence type="ECO:0000256" key="6">
    <source>
        <dbReference type="ARBA" id="ARBA00023242"/>
    </source>
</evidence>
<evidence type="ECO:0000256" key="1">
    <source>
        <dbReference type="ARBA" id="ARBA00004123"/>
    </source>
</evidence>
<dbReference type="InterPro" id="IPR000014">
    <property type="entry name" value="PAS"/>
</dbReference>
<feature type="region of interest" description="Disordered" evidence="7">
    <location>
        <begin position="1"/>
        <end position="20"/>
    </location>
</feature>
<dbReference type="CDD" id="cd00130">
    <property type="entry name" value="PAS"/>
    <property type="match status" value="2"/>
</dbReference>
<accession>A0ABQ8M190</accession>
<reference evidence="9 10" key="1">
    <citation type="submission" date="2022-01" db="EMBL/GenBank/DDBJ databases">
        <title>A high-quality chromosome-level genome assembly of rohu carp, Labeo rohita.</title>
        <authorList>
            <person name="Arick M.A. II"/>
            <person name="Hsu C.-Y."/>
            <person name="Magbanua Z."/>
            <person name="Pechanova O."/>
            <person name="Grover C."/>
            <person name="Miller E."/>
            <person name="Thrash A."/>
            <person name="Ezzel L."/>
            <person name="Alam S."/>
            <person name="Benzie J."/>
            <person name="Hamilton M."/>
            <person name="Karsi A."/>
            <person name="Lawrence M.L."/>
            <person name="Peterson D.G."/>
        </authorList>
    </citation>
    <scope>NUCLEOTIDE SEQUENCE [LARGE SCALE GENOMIC DNA]</scope>
    <source>
        <strain evidence="10">BAU-BD-2019</strain>
        <tissue evidence="9">Blood</tissue>
    </source>
</reference>
<comment type="caution">
    <text evidence="9">The sequence shown here is derived from an EMBL/GenBank/DDBJ whole genome shotgun (WGS) entry which is preliminary data.</text>
</comment>
<evidence type="ECO:0000259" key="8">
    <source>
        <dbReference type="PROSITE" id="PS50112"/>
    </source>
</evidence>
<sequence>MNRLIQSAAPTKTQAEETENPTDAFYQQALAGFILVMNEEGDMVFLSESVSKYIGMAQLELLGQSVYEFVHPCDQEELRDILTTRPGVSKKKTEKSTEHNFFLRMKTTLTHTGRTVNIKSATWKPGSLLSYGVRSHECIKQDTNTPRADIQLRSVPSQEALVQLDRLLRTSRHMQTFSDDDENSPPAGSFLTLLVTELVGYQPDDLIGRSAYEFYHALDFDHVTRSLHILFSKGQVCTSHYRFLAKNGGFVWTETQATVLYNNRTSQPEAVVCLNFILSGIEEADVVFSLEQTCEKPKPRAETLSVLKEENDSDMEDECSTAKLFLQMKENPEDLLQLAPHSGDTIIPLTEGVELSFCCPSSPDSIPECPQDFCTPELRQLLSPIFDSPNKSPTAASPAEELPMEMEGVEKFFALKPEESVTLKGQSEPMDELDLDMLAPYISMDDDFQLTFLPQEEQLLLSHTLLNSLSNDGSEEFEPPPQKRSQLLTDRDPLLGGAQALCDTAALIRDTFLSRPPDLMRPVAETMPSLT</sequence>
<evidence type="ECO:0000256" key="3">
    <source>
        <dbReference type="ARBA" id="ARBA00023015"/>
    </source>
</evidence>
<dbReference type="Proteomes" id="UP000830375">
    <property type="component" value="Unassembled WGS sequence"/>
</dbReference>
<dbReference type="PANTHER" id="PTHR23043:SF34">
    <property type="entry name" value="HYPOXIA-INDUCIBLE FACTOR 1 SUBUNIT ALPHA,-LIKE"/>
    <property type="match status" value="1"/>
</dbReference>
<dbReference type="PROSITE" id="PS50112">
    <property type="entry name" value="PAS"/>
    <property type="match status" value="2"/>
</dbReference>
<keyword evidence="3" id="KW-0805">Transcription regulation</keyword>
<keyword evidence="4" id="KW-0238">DNA-binding</keyword>
<feature type="domain" description="PAS" evidence="8">
    <location>
        <begin position="195"/>
        <end position="234"/>
    </location>
</feature>
<gene>
    <name evidence="9" type="ORF">H4Q32_013161</name>
</gene>
<feature type="compositionally biased region" description="Polar residues" evidence="7">
    <location>
        <begin position="1"/>
        <end position="13"/>
    </location>
</feature>
<keyword evidence="6" id="KW-0539">Nucleus</keyword>
<protein>
    <submittedName>
        <fullName evidence="9">Hypoxia-inducible factor 1-alpha</fullName>
    </submittedName>
</protein>
<evidence type="ECO:0000256" key="4">
    <source>
        <dbReference type="ARBA" id="ARBA00023125"/>
    </source>
</evidence>
<evidence type="ECO:0000313" key="9">
    <source>
        <dbReference type="EMBL" id="KAI2656281.1"/>
    </source>
</evidence>
<dbReference type="InterPro" id="IPR013767">
    <property type="entry name" value="PAS_fold"/>
</dbReference>
<evidence type="ECO:0000256" key="2">
    <source>
        <dbReference type="ARBA" id="ARBA00022737"/>
    </source>
</evidence>
<dbReference type="EMBL" id="JACTAM010000015">
    <property type="protein sequence ID" value="KAI2656281.1"/>
    <property type="molecule type" value="Genomic_DNA"/>
</dbReference>
<dbReference type="Gene3D" id="3.30.450.20">
    <property type="entry name" value="PAS domain"/>
    <property type="match status" value="2"/>
</dbReference>
<dbReference type="InterPro" id="IPR021537">
    <property type="entry name" value="HIF_alpha-like"/>
</dbReference>
<evidence type="ECO:0000256" key="5">
    <source>
        <dbReference type="ARBA" id="ARBA00023163"/>
    </source>
</evidence>
<organism evidence="9 10">
    <name type="scientific">Labeo rohita</name>
    <name type="common">Indian major carp</name>
    <name type="synonym">Cyprinus rohita</name>
    <dbReference type="NCBI Taxonomy" id="84645"/>
    <lineage>
        <taxon>Eukaryota</taxon>
        <taxon>Metazoa</taxon>
        <taxon>Chordata</taxon>
        <taxon>Craniata</taxon>
        <taxon>Vertebrata</taxon>
        <taxon>Euteleostomi</taxon>
        <taxon>Actinopterygii</taxon>
        <taxon>Neopterygii</taxon>
        <taxon>Teleostei</taxon>
        <taxon>Ostariophysi</taxon>
        <taxon>Cypriniformes</taxon>
        <taxon>Cyprinidae</taxon>
        <taxon>Labeoninae</taxon>
        <taxon>Labeonini</taxon>
        <taxon>Labeo</taxon>
    </lineage>
</organism>
<evidence type="ECO:0000313" key="10">
    <source>
        <dbReference type="Proteomes" id="UP000830375"/>
    </source>
</evidence>